<organism evidence="2 3">
    <name type="scientific">Eptatretus burgeri</name>
    <name type="common">Inshore hagfish</name>
    <dbReference type="NCBI Taxonomy" id="7764"/>
    <lineage>
        <taxon>Eukaryota</taxon>
        <taxon>Metazoa</taxon>
        <taxon>Chordata</taxon>
        <taxon>Craniata</taxon>
        <taxon>Vertebrata</taxon>
        <taxon>Cyclostomata</taxon>
        <taxon>Myxini</taxon>
        <taxon>Myxiniformes</taxon>
        <taxon>Myxinidae</taxon>
        <taxon>Eptatretinae</taxon>
        <taxon>Eptatretus</taxon>
    </lineage>
</organism>
<name>A0A8C4X0D5_EPTBU</name>
<dbReference type="SMART" id="SM00015">
    <property type="entry name" value="IQ"/>
    <property type="match status" value="2"/>
</dbReference>
<sequence length="189" mass="20555">PRTAAANGAAERTSLPPSLPSSLPPFLPPSLSVPSLIHSLVIILQRCFRLQLAKCAKQREQQRAATILQAWWRRLLFRRHFPSTFNVKIFCPAPHYLTLGGRTATAAQHLTASADYGSLLACLKVIETCCRLAPCCCEILSTARGISSILNVLMTTNCSNPGIRATSLTLRILLHIAKVTGAAICFPDH</sequence>
<dbReference type="InterPro" id="IPR000048">
    <property type="entry name" value="IQ_motif_EF-hand-BS"/>
</dbReference>
<protein>
    <submittedName>
        <fullName evidence="2">Uncharacterized protein</fullName>
    </submittedName>
</protein>
<evidence type="ECO:0000313" key="3">
    <source>
        <dbReference type="Proteomes" id="UP000694388"/>
    </source>
</evidence>
<dbReference type="AlphaFoldDB" id="A0A8C4X0D5"/>
<dbReference type="Ensembl" id="ENSEBUT00000024761.1">
    <property type="protein sequence ID" value="ENSEBUP00000024185.1"/>
    <property type="gene ID" value="ENSEBUG00000014904.1"/>
</dbReference>
<dbReference type="Pfam" id="PF00612">
    <property type="entry name" value="IQ"/>
    <property type="match status" value="1"/>
</dbReference>
<evidence type="ECO:0000313" key="2">
    <source>
        <dbReference type="Ensembl" id="ENSEBUP00000024185.1"/>
    </source>
</evidence>
<feature type="region of interest" description="Disordered" evidence="1">
    <location>
        <begin position="1"/>
        <end position="20"/>
    </location>
</feature>
<dbReference type="Gene3D" id="1.20.5.190">
    <property type="match status" value="1"/>
</dbReference>
<accession>A0A8C4X0D5</accession>
<proteinExistence type="predicted"/>
<keyword evidence="3" id="KW-1185">Reference proteome</keyword>
<dbReference type="Proteomes" id="UP000694388">
    <property type="component" value="Unplaced"/>
</dbReference>
<reference evidence="2" key="2">
    <citation type="submission" date="2025-09" db="UniProtKB">
        <authorList>
            <consortium name="Ensembl"/>
        </authorList>
    </citation>
    <scope>IDENTIFICATION</scope>
</reference>
<evidence type="ECO:0000256" key="1">
    <source>
        <dbReference type="SAM" id="MobiDB-lite"/>
    </source>
</evidence>
<dbReference type="CDD" id="cd23766">
    <property type="entry name" value="IQCG"/>
    <property type="match status" value="1"/>
</dbReference>
<dbReference type="PROSITE" id="PS50096">
    <property type="entry name" value="IQ"/>
    <property type="match status" value="1"/>
</dbReference>
<reference evidence="2" key="1">
    <citation type="submission" date="2025-08" db="UniProtKB">
        <authorList>
            <consortium name="Ensembl"/>
        </authorList>
    </citation>
    <scope>IDENTIFICATION</scope>
</reference>